<keyword evidence="1" id="KW-0678">Repressor</keyword>
<dbReference type="PANTHER" id="PTHR30146">
    <property type="entry name" value="LACI-RELATED TRANSCRIPTIONAL REPRESSOR"/>
    <property type="match status" value="1"/>
</dbReference>
<gene>
    <name evidence="5" type="ORF">D5F53_23425</name>
</gene>
<dbReference type="SUPFAM" id="SSF53822">
    <property type="entry name" value="Periplasmic binding protein-like I"/>
    <property type="match status" value="1"/>
</dbReference>
<dbReference type="EMBL" id="CP032412">
    <property type="protein sequence ID" value="AYB46061.1"/>
    <property type="molecule type" value="Genomic_DNA"/>
</dbReference>
<dbReference type="Pfam" id="PF00532">
    <property type="entry name" value="Peripla_BP_1"/>
    <property type="match status" value="1"/>
</dbReference>
<dbReference type="GO" id="GO:0000976">
    <property type="term" value="F:transcription cis-regulatory region binding"/>
    <property type="evidence" value="ECO:0007669"/>
    <property type="project" value="TreeGrafter"/>
</dbReference>
<dbReference type="KEGG" id="plw:D5F53_23425"/>
<dbReference type="InterPro" id="IPR010982">
    <property type="entry name" value="Lambda_DNA-bd_dom_sf"/>
</dbReference>
<protein>
    <submittedName>
        <fullName evidence="5">LacI family transcriptional regulator</fullName>
    </submittedName>
</protein>
<dbReference type="Proteomes" id="UP000266552">
    <property type="component" value="Chromosome"/>
</dbReference>
<dbReference type="PROSITE" id="PS50932">
    <property type="entry name" value="HTH_LACI_2"/>
    <property type="match status" value="1"/>
</dbReference>
<dbReference type="Pfam" id="PF00356">
    <property type="entry name" value="LacI"/>
    <property type="match status" value="1"/>
</dbReference>
<dbReference type="Gene3D" id="1.10.260.40">
    <property type="entry name" value="lambda repressor-like DNA-binding domains"/>
    <property type="match status" value="1"/>
</dbReference>
<dbReference type="AlphaFoldDB" id="A0A2A5LI35"/>
<evidence type="ECO:0000256" key="4">
    <source>
        <dbReference type="ARBA" id="ARBA00023163"/>
    </source>
</evidence>
<evidence type="ECO:0000256" key="1">
    <source>
        <dbReference type="ARBA" id="ARBA00022491"/>
    </source>
</evidence>
<reference evidence="5 6" key="1">
    <citation type="submission" date="2018-09" db="EMBL/GenBank/DDBJ databases">
        <title>Genome Sequence of Paenibacillus lautus Strain E7593-69, Azo Dye-Degrading Bacteria, Isolated from Commercial Tattoo Inks.</title>
        <authorList>
            <person name="Nho S.W."/>
            <person name="Kim S.-J."/>
            <person name="Kweon O."/>
            <person name="Cerniglia C.E."/>
        </authorList>
    </citation>
    <scope>NUCLEOTIDE SEQUENCE [LARGE SCALE GENOMIC DNA]</scope>
    <source>
        <strain evidence="5 6">E7593-69</strain>
    </source>
</reference>
<organism evidence="5 6">
    <name type="scientific">Paenibacillus lautus</name>
    <name type="common">Bacillus lautus</name>
    <dbReference type="NCBI Taxonomy" id="1401"/>
    <lineage>
        <taxon>Bacteria</taxon>
        <taxon>Bacillati</taxon>
        <taxon>Bacillota</taxon>
        <taxon>Bacilli</taxon>
        <taxon>Bacillales</taxon>
        <taxon>Paenibacillaceae</taxon>
        <taxon>Paenibacillus</taxon>
    </lineage>
</organism>
<keyword evidence="3" id="KW-0238">DNA-binding</keyword>
<dbReference type="PANTHER" id="PTHR30146:SF148">
    <property type="entry name" value="HTH-TYPE TRANSCRIPTIONAL REPRESSOR PURR-RELATED"/>
    <property type="match status" value="1"/>
</dbReference>
<evidence type="ECO:0000313" key="5">
    <source>
        <dbReference type="EMBL" id="AYB46061.1"/>
    </source>
</evidence>
<dbReference type="Gene3D" id="3.40.50.2300">
    <property type="match status" value="2"/>
</dbReference>
<sequence>MKTKVTIQEIADFTGVSKFAVSRALSGKSGVSPQTRDMILKAAGQLGYFKDQPGQAAGRNQQLQEPENRKWAGAVLVLFPNVRYQNRESLYWGPVFDGISTRLNQKGLDILTLTEPSNDHMFSLLNPQGILGIVTVGAVSTQNLMDIKKLNIPVVMVDHMDPAFQSDTVFTDNMHSMKQIMTKLISKGYKKYQFIGNIEDAQSFYERWIGFSSALADYKIEHRQLPSLISPEIENIHETLGKALAGNELPEVFVCANDITAMFAMEALGNQGIDVPGHVQVTGFDNTYDSLPIMATVNIDKELLGMRAVDQLLWRIVNPDSNYERLLIQADVIVRELNNAARDTDEP</sequence>
<name>A0A2A5LI35_PAELA</name>
<dbReference type="RefSeq" id="WP_036662263.1">
    <property type="nucleotide sequence ID" value="NZ_CP032412.1"/>
</dbReference>
<dbReference type="InterPro" id="IPR028082">
    <property type="entry name" value="Peripla_BP_I"/>
</dbReference>
<dbReference type="PROSITE" id="PS00356">
    <property type="entry name" value="HTH_LACI_1"/>
    <property type="match status" value="1"/>
</dbReference>
<dbReference type="CDD" id="cd01392">
    <property type="entry name" value="HTH_LacI"/>
    <property type="match status" value="1"/>
</dbReference>
<accession>A0A2A5LI35</accession>
<dbReference type="InterPro" id="IPR000843">
    <property type="entry name" value="HTH_LacI"/>
</dbReference>
<keyword evidence="6" id="KW-1185">Reference proteome</keyword>
<proteinExistence type="predicted"/>
<evidence type="ECO:0000256" key="2">
    <source>
        <dbReference type="ARBA" id="ARBA00023015"/>
    </source>
</evidence>
<keyword evidence="4" id="KW-0804">Transcription</keyword>
<keyword evidence="2" id="KW-0805">Transcription regulation</keyword>
<dbReference type="GO" id="GO:0003700">
    <property type="term" value="F:DNA-binding transcription factor activity"/>
    <property type="evidence" value="ECO:0007669"/>
    <property type="project" value="TreeGrafter"/>
</dbReference>
<evidence type="ECO:0000313" key="6">
    <source>
        <dbReference type="Proteomes" id="UP000266552"/>
    </source>
</evidence>
<dbReference type="SMART" id="SM00354">
    <property type="entry name" value="HTH_LACI"/>
    <property type="match status" value="1"/>
</dbReference>
<evidence type="ECO:0000256" key="3">
    <source>
        <dbReference type="ARBA" id="ARBA00023125"/>
    </source>
</evidence>
<dbReference type="SUPFAM" id="SSF47413">
    <property type="entry name" value="lambda repressor-like DNA-binding domains"/>
    <property type="match status" value="1"/>
</dbReference>
<dbReference type="InterPro" id="IPR001761">
    <property type="entry name" value="Peripla_BP/Lac1_sug-bd_dom"/>
</dbReference>